<dbReference type="RefSeq" id="WP_345419424.1">
    <property type="nucleotide sequence ID" value="NZ_BAABGT010000041.1"/>
</dbReference>
<gene>
    <name evidence="1" type="ORF">GCM10023175_35860</name>
</gene>
<reference evidence="2" key="1">
    <citation type="journal article" date="2019" name="Int. J. Syst. Evol. Microbiol.">
        <title>The Global Catalogue of Microorganisms (GCM) 10K type strain sequencing project: providing services to taxonomists for standard genome sequencing and annotation.</title>
        <authorList>
            <consortium name="The Broad Institute Genomics Platform"/>
            <consortium name="The Broad Institute Genome Sequencing Center for Infectious Disease"/>
            <person name="Wu L."/>
            <person name="Ma J."/>
        </authorList>
    </citation>
    <scope>NUCLEOTIDE SEQUENCE [LARGE SCALE GENOMIC DNA]</scope>
    <source>
        <strain evidence="2">JCM 17906</strain>
    </source>
</reference>
<dbReference type="CDD" id="cd06558">
    <property type="entry name" value="crotonase-like"/>
    <property type="match status" value="1"/>
</dbReference>
<dbReference type="Pfam" id="PF00378">
    <property type="entry name" value="ECH_1"/>
    <property type="match status" value="1"/>
</dbReference>
<dbReference type="EMBL" id="BAABGT010000041">
    <property type="protein sequence ID" value="GAA4548809.1"/>
    <property type="molecule type" value="Genomic_DNA"/>
</dbReference>
<accession>A0ABP8RV37</accession>
<dbReference type="PANTHER" id="PTHR11941:SF54">
    <property type="entry name" value="ENOYL-COA HYDRATASE, MITOCHONDRIAL"/>
    <property type="match status" value="1"/>
</dbReference>
<sequence>MTLHRHELGDGIVLVEIDRPDSHNALDRNAQYELDAVLADLDGVRALVLAGAGGRALSAGWDIHEMRALSADESLRLGLEREEWLWRWFTAPVPTVAAVQGIAYGVGALLAACADLRVGGPGTRFAVTGMSYGYPALTWLLPELLGASRAAEVLLTGEVAGPRAAEIGLLNRYSDTDDGVRDAAVQMARTVAALPPGGVRAAKRLLRDRLRPAYDAENASARRALVELTPAELFAGFPPRRSPRD</sequence>
<evidence type="ECO:0000313" key="2">
    <source>
        <dbReference type="Proteomes" id="UP001501598"/>
    </source>
</evidence>
<dbReference type="InterPro" id="IPR029045">
    <property type="entry name" value="ClpP/crotonase-like_dom_sf"/>
</dbReference>
<dbReference type="SUPFAM" id="SSF52096">
    <property type="entry name" value="ClpP/crotonase"/>
    <property type="match status" value="1"/>
</dbReference>
<keyword evidence="2" id="KW-1185">Reference proteome</keyword>
<protein>
    <submittedName>
        <fullName evidence="1">Crotonase/enoyl-CoA hydratase family protein</fullName>
    </submittedName>
</protein>
<proteinExistence type="predicted"/>
<dbReference type="Proteomes" id="UP001501598">
    <property type="component" value="Unassembled WGS sequence"/>
</dbReference>
<dbReference type="InterPro" id="IPR001753">
    <property type="entry name" value="Enoyl-CoA_hydra/iso"/>
</dbReference>
<dbReference type="PANTHER" id="PTHR11941">
    <property type="entry name" value="ENOYL-COA HYDRATASE-RELATED"/>
    <property type="match status" value="1"/>
</dbReference>
<organism evidence="1 2">
    <name type="scientific">Pseudonocardia xishanensis</name>
    <dbReference type="NCBI Taxonomy" id="630995"/>
    <lineage>
        <taxon>Bacteria</taxon>
        <taxon>Bacillati</taxon>
        <taxon>Actinomycetota</taxon>
        <taxon>Actinomycetes</taxon>
        <taxon>Pseudonocardiales</taxon>
        <taxon>Pseudonocardiaceae</taxon>
        <taxon>Pseudonocardia</taxon>
    </lineage>
</organism>
<evidence type="ECO:0000313" key="1">
    <source>
        <dbReference type="EMBL" id="GAA4548809.1"/>
    </source>
</evidence>
<name>A0ABP8RV37_9PSEU</name>
<dbReference type="Gene3D" id="3.90.226.10">
    <property type="entry name" value="2-enoyl-CoA Hydratase, Chain A, domain 1"/>
    <property type="match status" value="1"/>
</dbReference>
<comment type="caution">
    <text evidence="1">The sequence shown here is derived from an EMBL/GenBank/DDBJ whole genome shotgun (WGS) entry which is preliminary data.</text>
</comment>